<evidence type="ECO:0000313" key="2">
    <source>
        <dbReference type="Proteomes" id="UP000305948"/>
    </source>
</evidence>
<dbReference type="PANTHER" id="PTHR37450:SF1">
    <property type="entry name" value="CIPC PROTEIN"/>
    <property type="match status" value="1"/>
</dbReference>
<keyword evidence="2" id="KW-1185">Reference proteome</keyword>
<accession>A0A5C3NIX4</accession>
<dbReference type="EMBL" id="ML213504">
    <property type="protein sequence ID" value="TFK56048.1"/>
    <property type="molecule type" value="Genomic_DNA"/>
</dbReference>
<protein>
    <recommendedName>
        <fullName evidence="3">Phosphoglycerate mutase family protein</fullName>
    </recommendedName>
</protein>
<evidence type="ECO:0008006" key="3">
    <source>
        <dbReference type="Google" id="ProtNLM"/>
    </source>
</evidence>
<proteinExistence type="predicted"/>
<dbReference type="AlphaFoldDB" id="A0A5C3NIX4"/>
<dbReference type="OrthoDB" id="9895617at2759"/>
<name>A0A5C3NIX4_9AGAM</name>
<gene>
    <name evidence="1" type="ORF">OE88DRAFT_1804828</name>
</gene>
<evidence type="ECO:0000313" key="1">
    <source>
        <dbReference type="EMBL" id="TFK56048.1"/>
    </source>
</evidence>
<dbReference type="InterPro" id="IPR022234">
    <property type="entry name" value="DUF3759"/>
</dbReference>
<dbReference type="STRING" id="5364.A0A5C3NIX4"/>
<dbReference type="PANTHER" id="PTHR37450">
    <property type="entry name" value="CIPC PROTEIN"/>
    <property type="match status" value="1"/>
</dbReference>
<dbReference type="Proteomes" id="UP000305948">
    <property type="component" value="Unassembled WGS sequence"/>
</dbReference>
<organism evidence="1 2">
    <name type="scientific">Heliocybe sulcata</name>
    <dbReference type="NCBI Taxonomy" id="5364"/>
    <lineage>
        <taxon>Eukaryota</taxon>
        <taxon>Fungi</taxon>
        <taxon>Dikarya</taxon>
        <taxon>Basidiomycota</taxon>
        <taxon>Agaricomycotina</taxon>
        <taxon>Agaricomycetes</taxon>
        <taxon>Gloeophyllales</taxon>
        <taxon>Gloeophyllaceae</taxon>
        <taxon>Heliocybe</taxon>
    </lineage>
</organism>
<dbReference type="Pfam" id="PF12585">
    <property type="entry name" value="DUF3759"/>
    <property type="match status" value="1"/>
</dbReference>
<reference evidence="1 2" key="1">
    <citation type="journal article" date="2019" name="Nat. Ecol. Evol.">
        <title>Megaphylogeny resolves global patterns of mushroom evolution.</title>
        <authorList>
            <person name="Varga T."/>
            <person name="Krizsan K."/>
            <person name="Foldi C."/>
            <person name="Dima B."/>
            <person name="Sanchez-Garcia M."/>
            <person name="Sanchez-Ramirez S."/>
            <person name="Szollosi G.J."/>
            <person name="Szarkandi J.G."/>
            <person name="Papp V."/>
            <person name="Albert L."/>
            <person name="Andreopoulos W."/>
            <person name="Angelini C."/>
            <person name="Antonin V."/>
            <person name="Barry K.W."/>
            <person name="Bougher N.L."/>
            <person name="Buchanan P."/>
            <person name="Buyck B."/>
            <person name="Bense V."/>
            <person name="Catcheside P."/>
            <person name="Chovatia M."/>
            <person name="Cooper J."/>
            <person name="Damon W."/>
            <person name="Desjardin D."/>
            <person name="Finy P."/>
            <person name="Geml J."/>
            <person name="Haridas S."/>
            <person name="Hughes K."/>
            <person name="Justo A."/>
            <person name="Karasinski D."/>
            <person name="Kautmanova I."/>
            <person name="Kiss B."/>
            <person name="Kocsube S."/>
            <person name="Kotiranta H."/>
            <person name="LaButti K.M."/>
            <person name="Lechner B.E."/>
            <person name="Liimatainen K."/>
            <person name="Lipzen A."/>
            <person name="Lukacs Z."/>
            <person name="Mihaltcheva S."/>
            <person name="Morgado L.N."/>
            <person name="Niskanen T."/>
            <person name="Noordeloos M.E."/>
            <person name="Ohm R.A."/>
            <person name="Ortiz-Santana B."/>
            <person name="Ovrebo C."/>
            <person name="Racz N."/>
            <person name="Riley R."/>
            <person name="Savchenko A."/>
            <person name="Shiryaev A."/>
            <person name="Soop K."/>
            <person name="Spirin V."/>
            <person name="Szebenyi C."/>
            <person name="Tomsovsky M."/>
            <person name="Tulloss R.E."/>
            <person name="Uehling J."/>
            <person name="Grigoriev I.V."/>
            <person name="Vagvolgyi C."/>
            <person name="Papp T."/>
            <person name="Martin F.M."/>
            <person name="Miettinen O."/>
            <person name="Hibbett D.S."/>
            <person name="Nagy L.G."/>
        </authorList>
    </citation>
    <scope>NUCLEOTIDE SEQUENCE [LARGE SCALE GENOMIC DNA]</scope>
    <source>
        <strain evidence="1 2">OMC1185</strain>
    </source>
</reference>
<sequence length="106" mass="11598">MGWFSDDSDQAQAYDQVTNAPHKAELSHELIAAAASYEAAKAYEKHCEQNGQPASHDQAKEILAAITGGFVDRMVETKGLDFVDKEKAKRQARQQAEQGLADSGQF</sequence>